<dbReference type="Proteomes" id="UP001244341">
    <property type="component" value="Chromosome 4b"/>
</dbReference>
<sequence length="209" mass="22646">MCPDARFCESHFNSFIKQLPSVASVRTEYIARLEDNDTKVACMHGQRECVGNKLQMCLQAHLPADKNIAWYLDILKCQSQGDVTKVEELKTCMTASGVAADVQDRVAACAAGELGDQLLLQSAKVVKERDVHKSCTVYIAGKRRCIRDGGTWYKCPEGNSAGAFIKQICDAHKESSGSVSTECKAATAANPYVPESPKADAGRLLQGSV</sequence>
<comment type="subcellular location">
    <subcellularLocation>
        <location evidence="1">Secreted</location>
    </subcellularLocation>
</comment>
<keyword evidence="3" id="KW-0964">Secreted</keyword>
<name>A0ABY8U085_TETOB</name>
<evidence type="ECO:0000256" key="5">
    <source>
        <dbReference type="ARBA" id="ARBA00023180"/>
    </source>
</evidence>
<organism evidence="6 7">
    <name type="scientific">Tetradesmus obliquus</name>
    <name type="common">Green alga</name>
    <name type="synonym">Acutodesmus obliquus</name>
    <dbReference type="NCBI Taxonomy" id="3088"/>
    <lineage>
        <taxon>Eukaryota</taxon>
        <taxon>Viridiplantae</taxon>
        <taxon>Chlorophyta</taxon>
        <taxon>core chlorophytes</taxon>
        <taxon>Chlorophyceae</taxon>
        <taxon>CS clade</taxon>
        <taxon>Sphaeropleales</taxon>
        <taxon>Scenedesmaceae</taxon>
        <taxon>Tetradesmus</taxon>
    </lineage>
</organism>
<accession>A0ABY8U085</accession>
<dbReference type="PANTHER" id="PTHR13234:SF8">
    <property type="entry name" value="GAMMA-INTERFERON-INDUCIBLE LYSOSOMAL THIOL REDUCTASE"/>
    <property type="match status" value="1"/>
</dbReference>
<protein>
    <recommendedName>
        <fullName evidence="8">IMS import disulfide relay-system CHCH-CHCH-like Cx9C domain-containing protein</fullName>
    </recommendedName>
</protein>
<dbReference type="PANTHER" id="PTHR13234">
    <property type="entry name" value="GAMMA-INTERFERON INDUCIBLE LYSOSOMAL THIOL REDUCTASE GILT"/>
    <property type="match status" value="1"/>
</dbReference>
<gene>
    <name evidence="6" type="ORF">OEZ85_006946</name>
</gene>
<dbReference type="Pfam" id="PF03227">
    <property type="entry name" value="GILT"/>
    <property type="match status" value="1"/>
</dbReference>
<evidence type="ECO:0000313" key="6">
    <source>
        <dbReference type="EMBL" id="WIA13366.1"/>
    </source>
</evidence>
<keyword evidence="4" id="KW-0732">Signal</keyword>
<reference evidence="6 7" key="1">
    <citation type="submission" date="2023-05" db="EMBL/GenBank/DDBJ databases">
        <title>A 100% complete, gapless, phased diploid assembly of the Scenedesmus obliquus UTEX 3031 genome.</title>
        <authorList>
            <person name="Biondi T.C."/>
            <person name="Hanschen E.R."/>
            <person name="Kwon T."/>
            <person name="Eng W."/>
            <person name="Kruse C.P.S."/>
            <person name="Koehler S.I."/>
            <person name="Kunde Y."/>
            <person name="Gleasner C.D."/>
            <person name="You Mak K.T."/>
            <person name="Polle J."/>
            <person name="Hovde B.T."/>
            <person name="Starkenburg S.R."/>
        </authorList>
    </citation>
    <scope>NUCLEOTIDE SEQUENCE [LARGE SCALE GENOMIC DNA]</scope>
    <source>
        <strain evidence="6 7">DOE0152z</strain>
    </source>
</reference>
<evidence type="ECO:0000256" key="4">
    <source>
        <dbReference type="ARBA" id="ARBA00022729"/>
    </source>
</evidence>
<evidence type="ECO:0000313" key="7">
    <source>
        <dbReference type="Proteomes" id="UP001244341"/>
    </source>
</evidence>
<proteinExistence type="inferred from homology"/>
<evidence type="ECO:0000256" key="1">
    <source>
        <dbReference type="ARBA" id="ARBA00004613"/>
    </source>
</evidence>
<comment type="similarity">
    <text evidence="2">Belongs to the GILT family.</text>
</comment>
<dbReference type="EMBL" id="CP126211">
    <property type="protein sequence ID" value="WIA13366.1"/>
    <property type="molecule type" value="Genomic_DNA"/>
</dbReference>
<keyword evidence="5" id="KW-0325">Glycoprotein</keyword>
<evidence type="ECO:0000256" key="2">
    <source>
        <dbReference type="ARBA" id="ARBA00005679"/>
    </source>
</evidence>
<evidence type="ECO:0000256" key="3">
    <source>
        <dbReference type="ARBA" id="ARBA00022525"/>
    </source>
</evidence>
<keyword evidence="7" id="KW-1185">Reference proteome</keyword>
<evidence type="ECO:0008006" key="8">
    <source>
        <dbReference type="Google" id="ProtNLM"/>
    </source>
</evidence>
<dbReference type="InterPro" id="IPR004911">
    <property type="entry name" value="Interferon-induced_GILT"/>
</dbReference>